<evidence type="ECO:0000256" key="2">
    <source>
        <dbReference type="ARBA" id="ARBA00010447"/>
    </source>
</evidence>
<dbReference type="PIRSF" id="PIRSF005572">
    <property type="entry name" value="NifS"/>
    <property type="match status" value="1"/>
</dbReference>
<dbReference type="GO" id="GO:0006534">
    <property type="term" value="P:cysteine metabolic process"/>
    <property type="evidence" value="ECO:0007669"/>
    <property type="project" value="InterPro"/>
</dbReference>
<dbReference type="Pfam" id="PF00266">
    <property type="entry name" value="Aminotran_5"/>
    <property type="match status" value="1"/>
</dbReference>
<dbReference type="PANTHER" id="PTHR43586">
    <property type="entry name" value="CYSTEINE DESULFURASE"/>
    <property type="match status" value="1"/>
</dbReference>
<name>A0AAE3KZJ7_9FIRM</name>
<dbReference type="Gene3D" id="3.40.640.10">
    <property type="entry name" value="Type I PLP-dependent aspartate aminotransferase-like (Major domain)"/>
    <property type="match status" value="1"/>
</dbReference>
<dbReference type="NCBIfam" id="TIGR01979">
    <property type="entry name" value="sufS"/>
    <property type="match status" value="1"/>
</dbReference>
<dbReference type="Gene3D" id="3.90.1150.10">
    <property type="entry name" value="Aspartate Aminotransferase, domain 1"/>
    <property type="match status" value="1"/>
</dbReference>
<dbReference type="SUPFAM" id="SSF53383">
    <property type="entry name" value="PLP-dependent transferases"/>
    <property type="match status" value="1"/>
</dbReference>
<dbReference type="GO" id="GO:0030170">
    <property type="term" value="F:pyridoxal phosphate binding"/>
    <property type="evidence" value="ECO:0007669"/>
    <property type="project" value="InterPro"/>
</dbReference>
<dbReference type="InterPro" id="IPR016454">
    <property type="entry name" value="Cysteine_dSase"/>
</dbReference>
<keyword evidence="4" id="KW-0808">Transferase</keyword>
<evidence type="ECO:0000313" key="8">
    <source>
        <dbReference type="EMBL" id="MCR1899340.1"/>
    </source>
</evidence>
<gene>
    <name evidence="8" type="ORF">NSA47_10130</name>
</gene>
<keyword evidence="5" id="KW-0663">Pyridoxal phosphate</keyword>
<comment type="catalytic activity">
    <reaction evidence="6">
        <text>(sulfur carrier)-H + L-cysteine = (sulfur carrier)-SH + L-alanine</text>
        <dbReference type="Rhea" id="RHEA:43892"/>
        <dbReference type="Rhea" id="RHEA-COMP:14737"/>
        <dbReference type="Rhea" id="RHEA-COMP:14739"/>
        <dbReference type="ChEBI" id="CHEBI:29917"/>
        <dbReference type="ChEBI" id="CHEBI:35235"/>
        <dbReference type="ChEBI" id="CHEBI:57972"/>
        <dbReference type="ChEBI" id="CHEBI:64428"/>
        <dbReference type="EC" id="2.8.1.7"/>
    </reaction>
</comment>
<dbReference type="RefSeq" id="WP_257531587.1">
    <property type="nucleotide sequence ID" value="NZ_JANKAS010000008.1"/>
</dbReference>
<protein>
    <recommendedName>
        <fullName evidence="3">cysteine desulfurase</fullName>
        <ecNumber evidence="3">2.8.1.7</ecNumber>
    </recommendedName>
</protein>
<accession>A0AAE3KZJ7</accession>
<dbReference type="InterPro" id="IPR015424">
    <property type="entry name" value="PyrdxlP-dep_Trfase"/>
</dbReference>
<evidence type="ECO:0000256" key="5">
    <source>
        <dbReference type="ARBA" id="ARBA00022898"/>
    </source>
</evidence>
<dbReference type="InterPro" id="IPR015421">
    <property type="entry name" value="PyrdxlP-dep_Trfase_major"/>
</dbReference>
<reference evidence="8" key="1">
    <citation type="submission" date="2022-07" db="EMBL/GenBank/DDBJ databases">
        <title>Enhanced cultured diversity of the mouse gut microbiota enables custom-made synthetic communities.</title>
        <authorList>
            <person name="Afrizal A."/>
        </authorList>
    </citation>
    <scope>NUCLEOTIDE SEQUENCE</scope>
    <source>
        <strain evidence="8">DSM 28593</strain>
    </source>
</reference>
<dbReference type="CDD" id="cd06453">
    <property type="entry name" value="SufS_like"/>
    <property type="match status" value="1"/>
</dbReference>
<feature type="domain" description="Aminotransferase class V" evidence="7">
    <location>
        <begin position="25"/>
        <end position="396"/>
    </location>
</feature>
<proteinExistence type="inferred from homology"/>
<evidence type="ECO:0000313" key="9">
    <source>
        <dbReference type="Proteomes" id="UP001205748"/>
    </source>
</evidence>
<dbReference type="EMBL" id="JANKAS010000008">
    <property type="protein sequence ID" value="MCR1899340.1"/>
    <property type="molecule type" value="Genomic_DNA"/>
</dbReference>
<comment type="cofactor">
    <cofactor evidence="1">
        <name>pyridoxal 5'-phosphate</name>
        <dbReference type="ChEBI" id="CHEBI:597326"/>
    </cofactor>
</comment>
<keyword evidence="9" id="KW-1185">Reference proteome</keyword>
<evidence type="ECO:0000256" key="3">
    <source>
        <dbReference type="ARBA" id="ARBA00012239"/>
    </source>
</evidence>
<dbReference type="InterPro" id="IPR000192">
    <property type="entry name" value="Aminotrans_V_dom"/>
</dbReference>
<dbReference type="InterPro" id="IPR015422">
    <property type="entry name" value="PyrdxlP-dep_Trfase_small"/>
</dbReference>
<dbReference type="PANTHER" id="PTHR43586:SF8">
    <property type="entry name" value="CYSTEINE DESULFURASE 1, CHLOROPLASTIC"/>
    <property type="match status" value="1"/>
</dbReference>
<dbReference type="InterPro" id="IPR010970">
    <property type="entry name" value="Cys_dSase_SufS"/>
</dbReference>
<comment type="caution">
    <text evidence="8">The sequence shown here is derived from an EMBL/GenBank/DDBJ whole genome shotgun (WGS) entry which is preliminary data.</text>
</comment>
<evidence type="ECO:0000256" key="4">
    <source>
        <dbReference type="ARBA" id="ARBA00022679"/>
    </source>
</evidence>
<dbReference type="GO" id="GO:0031071">
    <property type="term" value="F:cysteine desulfurase activity"/>
    <property type="evidence" value="ECO:0007669"/>
    <property type="project" value="UniProtKB-EC"/>
</dbReference>
<dbReference type="EC" id="2.8.1.7" evidence="3"/>
<comment type="similarity">
    <text evidence="2">Belongs to the class-V pyridoxal-phosphate-dependent aminotransferase family. Csd subfamily.</text>
</comment>
<evidence type="ECO:0000256" key="6">
    <source>
        <dbReference type="ARBA" id="ARBA00050776"/>
    </source>
</evidence>
<dbReference type="Proteomes" id="UP001205748">
    <property type="component" value="Unassembled WGS sequence"/>
</dbReference>
<sequence length="411" mass="46098">MSLNINEIRKDFPILGKKVGEKNLIYLDNAATTQKPARVIEALTSYYHHANANPHRGAHYLGVSATKLYDDSKDVVKEFIHAKSHREIIYTKNASEALNLLAYTYGMTFIEEGDEILISILEHHSNLIPWQQVAKAKGAILKYLYVNEEGIIPSSEIKEKITQRTKLVSVTHVSNALGTINPVKEIIDQAHKMGAKVILDGSQSIPHMAVDVQELDADFVVFSGHKMLAPMGIGVLYGKEELLEKLPPFLYGGDMIEYVHEQESTFAELPERLEAGTQNVPGALGLMEAIGYLENIGMDEIEKVERELTAYAMDKMEKLDFLEIYGPRDIKKRAGIISFNIKDVHPHDAATILDSYGVAVRAGHHCAQPLMRYMGINATTRASFYFYNTKEEIDVFVESLKNVRKWLGYGS</sequence>
<evidence type="ECO:0000259" key="7">
    <source>
        <dbReference type="Pfam" id="PF00266"/>
    </source>
</evidence>
<evidence type="ECO:0000256" key="1">
    <source>
        <dbReference type="ARBA" id="ARBA00001933"/>
    </source>
</evidence>
<dbReference type="AlphaFoldDB" id="A0AAE3KZJ7"/>
<organism evidence="8 9">
    <name type="scientific">Irregularibacter muris</name>
    <dbReference type="NCBI Taxonomy" id="1796619"/>
    <lineage>
        <taxon>Bacteria</taxon>
        <taxon>Bacillati</taxon>
        <taxon>Bacillota</taxon>
        <taxon>Clostridia</taxon>
        <taxon>Eubacteriales</taxon>
        <taxon>Eubacteriaceae</taxon>
        <taxon>Irregularibacter</taxon>
    </lineage>
</organism>